<evidence type="ECO:0000256" key="1">
    <source>
        <dbReference type="SAM" id="MobiDB-lite"/>
    </source>
</evidence>
<dbReference type="Proteomes" id="UP000247810">
    <property type="component" value="Unassembled WGS sequence"/>
</dbReference>
<organism evidence="2 3">
    <name type="scientific">Aspergillus ellipticus CBS 707.79</name>
    <dbReference type="NCBI Taxonomy" id="1448320"/>
    <lineage>
        <taxon>Eukaryota</taxon>
        <taxon>Fungi</taxon>
        <taxon>Dikarya</taxon>
        <taxon>Ascomycota</taxon>
        <taxon>Pezizomycotina</taxon>
        <taxon>Eurotiomycetes</taxon>
        <taxon>Eurotiomycetidae</taxon>
        <taxon>Eurotiales</taxon>
        <taxon>Aspergillaceae</taxon>
        <taxon>Aspergillus</taxon>
        <taxon>Aspergillus subgen. Circumdati</taxon>
    </lineage>
</organism>
<protein>
    <submittedName>
        <fullName evidence="2">Uncharacterized protein</fullName>
    </submittedName>
</protein>
<dbReference type="VEuPathDB" id="FungiDB:BO71DRAFT_240167"/>
<sequence length="98" mass="10608">MVYGVEAQDSEGNSASASESNACRAPTATELAQRTYARPTTPGQTPSGHAPRGQSPRGDGRQPLSRPGGGRISRRIMPHRVPRQQRLRSRQSTNDELV</sequence>
<gene>
    <name evidence="2" type="ORF">BO71DRAFT_240167</name>
</gene>
<feature type="compositionally biased region" description="Low complexity" evidence="1">
    <location>
        <begin position="10"/>
        <end position="22"/>
    </location>
</feature>
<evidence type="ECO:0000313" key="2">
    <source>
        <dbReference type="EMBL" id="PYH94095.1"/>
    </source>
</evidence>
<feature type="region of interest" description="Disordered" evidence="1">
    <location>
        <begin position="1"/>
        <end position="98"/>
    </location>
</feature>
<accession>A0A319D9L2</accession>
<keyword evidence="3" id="KW-1185">Reference proteome</keyword>
<feature type="compositionally biased region" description="Basic residues" evidence="1">
    <location>
        <begin position="72"/>
        <end position="89"/>
    </location>
</feature>
<reference evidence="2 3" key="1">
    <citation type="submission" date="2018-02" db="EMBL/GenBank/DDBJ databases">
        <title>The genomes of Aspergillus section Nigri reveals drivers in fungal speciation.</title>
        <authorList>
            <consortium name="DOE Joint Genome Institute"/>
            <person name="Vesth T.C."/>
            <person name="Nybo J."/>
            <person name="Theobald S."/>
            <person name="Brandl J."/>
            <person name="Frisvad J.C."/>
            <person name="Nielsen K.F."/>
            <person name="Lyhne E.K."/>
            <person name="Kogle M.E."/>
            <person name="Kuo A."/>
            <person name="Riley R."/>
            <person name="Clum A."/>
            <person name="Nolan M."/>
            <person name="Lipzen A."/>
            <person name="Salamov A."/>
            <person name="Henrissat B."/>
            <person name="Wiebenga A."/>
            <person name="De vries R.P."/>
            <person name="Grigoriev I.V."/>
            <person name="Mortensen U.H."/>
            <person name="Andersen M.R."/>
            <person name="Baker S.E."/>
        </authorList>
    </citation>
    <scope>NUCLEOTIDE SEQUENCE [LARGE SCALE GENOMIC DNA]</scope>
    <source>
        <strain evidence="2 3">CBS 707.79</strain>
    </source>
</reference>
<dbReference type="EMBL" id="KZ825879">
    <property type="protein sequence ID" value="PYH94095.1"/>
    <property type="molecule type" value="Genomic_DNA"/>
</dbReference>
<evidence type="ECO:0000313" key="3">
    <source>
        <dbReference type="Proteomes" id="UP000247810"/>
    </source>
</evidence>
<name>A0A319D9L2_9EURO</name>
<proteinExistence type="predicted"/>
<dbReference type="AlphaFoldDB" id="A0A319D9L2"/>